<dbReference type="PANTHER" id="PTHR45888">
    <property type="entry name" value="HL01030P-RELATED"/>
    <property type="match status" value="1"/>
</dbReference>
<protein>
    <recommendedName>
        <fullName evidence="3">PHD finger protein 10</fullName>
    </recommendedName>
</protein>
<evidence type="ECO:0000256" key="8">
    <source>
        <dbReference type="ARBA" id="ARBA00022902"/>
    </source>
</evidence>
<feature type="region of interest" description="Disordered" evidence="13">
    <location>
        <begin position="860"/>
        <end position="887"/>
    </location>
</feature>
<feature type="compositionally biased region" description="Polar residues" evidence="13">
    <location>
        <begin position="1285"/>
        <end position="1305"/>
    </location>
</feature>
<feature type="compositionally biased region" description="Low complexity" evidence="13">
    <location>
        <begin position="1470"/>
        <end position="1486"/>
    </location>
</feature>
<accession>A0AAV4IIX5</accession>
<feature type="compositionally biased region" description="Polar residues" evidence="13">
    <location>
        <begin position="717"/>
        <end position="732"/>
    </location>
</feature>
<dbReference type="GO" id="GO:0071564">
    <property type="term" value="C:npBAF complex"/>
    <property type="evidence" value="ECO:0007669"/>
    <property type="project" value="InterPro"/>
</dbReference>
<feature type="compositionally biased region" description="Polar residues" evidence="13">
    <location>
        <begin position="1226"/>
        <end position="1236"/>
    </location>
</feature>
<organism evidence="15 16">
    <name type="scientific">Elysia marginata</name>
    <dbReference type="NCBI Taxonomy" id="1093978"/>
    <lineage>
        <taxon>Eukaryota</taxon>
        <taxon>Metazoa</taxon>
        <taxon>Spiralia</taxon>
        <taxon>Lophotrochozoa</taxon>
        <taxon>Mollusca</taxon>
        <taxon>Gastropoda</taxon>
        <taxon>Heterobranchia</taxon>
        <taxon>Euthyneura</taxon>
        <taxon>Panpulmonata</taxon>
        <taxon>Sacoglossa</taxon>
        <taxon>Placobranchoidea</taxon>
        <taxon>Plakobranchidae</taxon>
        <taxon>Elysia</taxon>
    </lineage>
</organism>
<dbReference type="PANTHER" id="PTHR45888:SF4">
    <property type="entry name" value="PHD FINGER PROTEIN 10"/>
    <property type="match status" value="1"/>
</dbReference>
<dbReference type="InterPro" id="IPR001965">
    <property type="entry name" value="Znf_PHD"/>
</dbReference>
<evidence type="ECO:0000256" key="5">
    <source>
        <dbReference type="ARBA" id="ARBA00022737"/>
    </source>
</evidence>
<feature type="compositionally biased region" description="Polar residues" evidence="13">
    <location>
        <begin position="1450"/>
        <end position="1469"/>
    </location>
</feature>
<feature type="compositionally biased region" description="Low complexity" evidence="13">
    <location>
        <begin position="1042"/>
        <end position="1058"/>
    </location>
</feature>
<feature type="domain" description="PHD-type" evidence="14">
    <location>
        <begin position="795"/>
        <end position="846"/>
    </location>
</feature>
<feature type="compositionally biased region" description="Basic and acidic residues" evidence="13">
    <location>
        <begin position="970"/>
        <end position="980"/>
    </location>
</feature>
<keyword evidence="9" id="KW-0805">Transcription regulation</keyword>
<feature type="compositionally biased region" description="Polar residues" evidence="13">
    <location>
        <begin position="1321"/>
        <end position="1342"/>
    </location>
</feature>
<feature type="region of interest" description="Disordered" evidence="13">
    <location>
        <begin position="673"/>
        <end position="734"/>
    </location>
</feature>
<feature type="region of interest" description="Disordered" evidence="13">
    <location>
        <begin position="336"/>
        <end position="358"/>
    </location>
</feature>
<dbReference type="GO" id="GO:0007399">
    <property type="term" value="P:nervous system development"/>
    <property type="evidence" value="ECO:0007669"/>
    <property type="project" value="UniProtKB-KW"/>
</dbReference>
<feature type="compositionally biased region" description="Polar residues" evidence="13">
    <location>
        <begin position="1096"/>
        <end position="1117"/>
    </location>
</feature>
<evidence type="ECO:0000256" key="1">
    <source>
        <dbReference type="ARBA" id="ARBA00004123"/>
    </source>
</evidence>
<feature type="compositionally biased region" description="Polar residues" evidence="13">
    <location>
        <begin position="1421"/>
        <end position="1442"/>
    </location>
</feature>
<feature type="compositionally biased region" description="Basic and acidic residues" evidence="13">
    <location>
        <begin position="1119"/>
        <end position="1138"/>
    </location>
</feature>
<dbReference type="GO" id="GO:0008270">
    <property type="term" value="F:zinc ion binding"/>
    <property type="evidence" value="ECO:0007669"/>
    <property type="project" value="UniProtKB-KW"/>
</dbReference>
<feature type="region of interest" description="Disordered" evidence="13">
    <location>
        <begin position="56"/>
        <end position="80"/>
    </location>
</feature>
<comment type="subcellular location">
    <subcellularLocation>
        <location evidence="1">Nucleus</location>
    </subcellularLocation>
</comment>
<evidence type="ECO:0000256" key="11">
    <source>
        <dbReference type="ARBA" id="ARBA00023242"/>
    </source>
</evidence>
<feature type="compositionally biased region" description="Basic and acidic residues" evidence="13">
    <location>
        <begin position="689"/>
        <end position="709"/>
    </location>
</feature>
<keyword evidence="10" id="KW-0804">Transcription</keyword>
<feature type="compositionally biased region" description="Low complexity" evidence="13">
    <location>
        <begin position="1237"/>
        <end position="1250"/>
    </location>
</feature>
<dbReference type="CDD" id="cd15529">
    <property type="entry name" value="PHD2_PHF10"/>
    <property type="match status" value="1"/>
</dbReference>
<keyword evidence="4" id="KW-0479">Metal-binding</keyword>
<keyword evidence="11" id="KW-0539">Nucleus</keyword>
<feature type="compositionally biased region" description="Basic and acidic residues" evidence="13">
    <location>
        <begin position="1193"/>
        <end position="1208"/>
    </location>
</feature>
<evidence type="ECO:0000256" key="2">
    <source>
        <dbReference type="ARBA" id="ARBA00006097"/>
    </source>
</evidence>
<evidence type="ECO:0000256" key="7">
    <source>
        <dbReference type="ARBA" id="ARBA00022833"/>
    </source>
</evidence>
<keyword evidence="7" id="KW-0862">Zinc</keyword>
<keyword evidence="6 12" id="KW-0863">Zinc-finger</keyword>
<keyword evidence="16" id="KW-1185">Reference proteome</keyword>
<gene>
    <name evidence="15" type="ORF">ElyMa_004763800</name>
</gene>
<evidence type="ECO:0000313" key="15">
    <source>
        <dbReference type="EMBL" id="GFS08696.1"/>
    </source>
</evidence>
<dbReference type="InterPro" id="IPR013083">
    <property type="entry name" value="Znf_RING/FYVE/PHD"/>
</dbReference>
<dbReference type="EMBL" id="BMAT01009554">
    <property type="protein sequence ID" value="GFS08696.1"/>
    <property type="molecule type" value="Genomic_DNA"/>
</dbReference>
<feature type="compositionally biased region" description="Polar residues" evidence="13">
    <location>
        <begin position="1539"/>
        <end position="1548"/>
    </location>
</feature>
<name>A0AAV4IIX5_9GAST</name>
<sequence>MFIPTSNSRDHSFLPIRKILPQKNIPEIGSVVPVEILDKPSIPSYEVPIGHENKEISGNIQEPSSVNEADTTENKVEEPAEPSAFHVVSYPDGHKELTTDLLEACNPIVQPEISASACHSIEPSGSGEQENEPKLSAQVKHFSAKVVQQEHCENSDTSASNKEPVEASLTETEENQVLAQTETEAVQMEGVNIEDIDDAVERALLGEVGEDSCGKSAGDNSIELEGLQAKSADLNEGCDPGQSDSTTDILRTPQAHRIEKVYDIDEETRMGLDATPVSDQPLLKESFTYPSLPPKKLFQIDDTKDSEASDTETKMSMSMTDTEDIRLSHTVSIDDSTNVSVTSDSNTEAPTPTSTRKPFRATREGIGVSHDGLSEGGERVFTAENLFEYQWPLDGGEWHLLQEQVSEYLKIKSFKRKYPDLDRRVCDKEEKDFLRDRGVVTETQSDLGLTALRSEEVYDLMMKDYNDKYQEYITFLQEKQRKVIREKHKEYSEQAKIDKSKMESYSKKAARSAAEFNAHMMREKKDERRAYFDLQTYTVHFPKSKFSTLPPRRTKIGAYPVAVLTGQYQDHFRKYNPEELKYFPVKTVLQDPRKPVKFVRPMPESVRLAILEKQKPPPPPPEEKMEVQVQEVSAVDDTENKENTVVPESMAVPEVESVAPLIETVEPFTPQAKVEKKSNIKSSGKKRPKIELSPERPKKTFKKARESLRAAEATIPSEDSVTADGTETNTADGKNLIPKIHGLEKCRICKQRSTKEERKNEKIVKCAQCGKIGHTSCLDLTEELVAVIKTYPWQCMECKTCVKCLDPFDEDKMMFCDRCDRGYHTFCIGLEALPTGHWECGSCEGFPIILAKKKSNANEGVSPEQIKSEGADVSSSPAAKTDPPIEPTLKEKQELLEEGEIRVEGPITALPVAESGLAETASLIPGDATGILTPASLLKIERRGRKRKYPADPTKAKSSPKKPKANVTPKQDRVTGERQSKRLKIKEEEEEEKKEKELKEEEKKEKELKEEEEKKEKKLKGDEEKKDKELRKKKKRLRKLAAEAAASAAAAAAEAYAASHPDEDCGEMLAQSRAQKMKAVSSDKSRETGEAKDTETTASVESSQGAAGNGGETNSAEVSVKKIEDSKISEEAVAKISEEAPAEITCDPKVDQKVADTAQSSDMKSSPPQSVGLHEEPTSKGSEPIAKNVVETDVPKVEESSKVKEESASLHNVKLSISDKLESTEISKLTDQPATMSSGDSESEISGSSDKIINEKEAMSLPDQIEEAASIDESIKPSVQEESQDTTVSNKSVPQASPTAPSSDSLPVVQTEPESPPKSVDLTSAGQASDQAVSDDPLSNPTECLVKTGELPISSTSAEEMKLNVQTEKAQDNKKSNMAQNESKVDPDKSITENESEASLSLKPEETKEVISSSILSSESTTKPQAQQKLENETLSSTVTTSKPEDLLPPTQTSDQSQAIASSESENPQLSPSASTPLPSSSHPSTELLSVCHLPLRLFLKLTTTSRPHSPPVFSPWAPNPSRNKWCPQEDLFKRHNQSHPMRQQRTLKGSHLGRGFN</sequence>
<reference evidence="15 16" key="1">
    <citation type="journal article" date="2021" name="Elife">
        <title>Chloroplast acquisition without the gene transfer in kleptoplastic sea slugs, Plakobranchus ocellatus.</title>
        <authorList>
            <person name="Maeda T."/>
            <person name="Takahashi S."/>
            <person name="Yoshida T."/>
            <person name="Shimamura S."/>
            <person name="Takaki Y."/>
            <person name="Nagai Y."/>
            <person name="Toyoda A."/>
            <person name="Suzuki Y."/>
            <person name="Arimoto A."/>
            <person name="Ishii H."/>
            <person name="Satoh N."/>
            <person name="Nishiyama T."/>
            <person name="Hasebe M."/>
            <person name="Maruyama T."/>
            <person name="Minagawa J."/>
            <person name="Obokata J."/>
            <person name="Shigenobu S."/>
        </authorList>
    </citation>
    <scope>NUCLEOTIDE SEQUENCE [LARGE SCALE GENOMIC DNA]</scope>
</reference>
<evidence type="ECO:0000256" key="4">
    <source>
        <dbReference type="ARBA" id="ARBA00022723"/>
    </source>
</evidence>
<feature type="region of interest" description="Disordered" evidence="13">
    <location>
        <begin position="1537"/>
        <end position="1558"/>
    </location>
</feature>
<feature type="compositionally biased region" description="Basic and acidic residues" evidence="13">
    <location>
        <begin position="298"/>
        <end position="313"/>
    </location>
</feature>
<feature type="region of interest" description="Disordered" evidence="13">
    <location>
        <begin position="294"/>
        <end position="320"/>
    </location>
</feature>
<evidence type="ECO:0000256" key="13">
    <source>
        <dbReference type="SAM" id="MobiDB-lite"/>
    </source>
</evidence>
<feature type="region of interest" description="Disordered" evidence="13">
    <location>
        <begin position="938"/>
        <end position="1486"/>
    </location>
</feature>
<dbReference type="SMART" id="SM00249">
    <property type="entry name" value="PHD"/>
    <property type="match status" value="2"/>
</dbReference>
<feature type="compositionally biased region" description="Basic and acidic residues" evidence="13">
    <location>
        <begin position="993"/>
        <end position="1030"/>
    </location>
</feature>
<evidence type="ECO:0000313" key="16">
    <source>
        <dbReference type="Proteomes" id="UP000762676"/>
    </source>
</evidence>
<feature type="region of interest" description="Disordered" evidence="13">
    <location>
        <begin position="149"/>
        <end position="175"/>
    </location>
</feature>
<dbReference type="InterPro" id="IPR038045">
    <property type="entry name" value="PHF10_PHD_finger_1"/>
</dbReference>
<keyword evidence="5" id="KW-0677">Repeat</keyword>
<feature type="compositionally biased region" description="Basic and acidic residues" evidence="13">
    <location>
        <begin position="1383"/>
        <end position="1392"/>
    </location>
</feature>
<feature type="compositionally biased region" description="Low complexity" evidence="13">
    <location>
        <begin position="336"/>
        <end position="347"/>
    </location>
</feature>
<feature type="compositionally biased region" description="Polar residues" evidence="13">
    <location>
        <begin position="1353"/>
        <end position="1368"/>
    </location>
</feature>
<dbReference type="InterPro" id="IPR019787">
    <property type="entry name" value="Znf_PHD-finger"/>
</dbReference>
<dbReference type="CDD" id="cd15528">
    <property type="entry name" value="PHD1_PHF10"/>
    <property type="match status" value="1"/>
</dbReference>
<feature type="compositionally biased region" description="Low complexity" evidence="13">
    <location>
        <begin position="1411"/>
        <end position="1420"/>
    </location>
</feature>
<dbReference type="Pfam" id="PF00628">
    <property type="entry name" value="PHD"/>
    <property type="match status" value="2"/>
</dbReference>
<keyword evidence="8" id="KW-0524">Neurogenesis</keyword>
<dbReference type="SUPFAM" id="SSF57903">
    <property type="entry name" value="FYVE/PHD zinc finger"/>
    <property type="match status" value="2"/>
</dbReference>
<dbReference type="PROSITE" id="PS50016">
    <property type="entry name" value="ZF_PHD_2"/>
    <property type="match status" value="1"/>
</dbReference>
<feature type="compositionally biased region" description="Polar residues" evidence="13">
    <location>
        <begin position="56"/>
        <end position="69"/>
    </location>
</feature>
<dbReference type="Proteomes" id="UP000762676">
    <property type="component" value="Unassembled WGS sequence"/>
</dbReference>
<evidence type="ECO:0000256" key="10">
    <source>
        <dbReference type="ARBA" id="ARBA00023163"/>
    </source>
</evidence>
<dbReference type="InterPro" id="IPR011011">
    <property type="entry name" value="Znf_FYVE_PHD"/>
</dbReference>
<feature type="compositionally biased region" description="Polar residues" evidence="13">
    <location>
        <begin position="1157"/>
        <end position="1169"/>
    </location>
</feature>
<evidence type="ECO:0000256" key="6">
    <source>
        <dbReference type="ARBA" id="ARBA00022771"/>
    </source>
</evidence>
<comment type="similarity">
    <text evidence="2">Belongs to the SAYP family.</text>
</comment>
<comment type="caution">
    <text evidence="15">The sequence shown here is derived from an EMBL/GenBank/DDBJ whole genome shotgun (WGS) entry which is preliminary data.</text>
</comment>
<evidence type="ECO:0000256" key="3">
    <source>
        <dbReference type="ARBA" id="ARBA00016995"/>
    </source>
</evidence>
<evidence type="ECO:0000256" key="9">
    <source>
        <dbReference type="ARBA" id="ARBA00023015"/>
    </source>
</evidence>
<evidence type="ECO:0000256" key="12">
    <source>
        <dbReference type="PROSITE-ProRule" id="PRU00146"/>
    </source>
</evidence>
<feature type="compositionally biased region" description="Basic and acidic residues" evidence="13">
    <location>
        <begin position="1081"/>
        <end position="1095"/>
    </location>
</feature>
<proteinExistence type="inferred from homology"/>
<evidence type="ECO:0000259" key="14">
    <source>
        <dbReference type="PROSITE" id="PS50016"/>
    </source>
</evidence>
<dbReference type="CDD" id="cd21085">
    <property type="entry name" value="WH_NTD_PHF10"/>
    <property type="match status" value="1"/>
</dbReference>
<dbReference type="Gene3D" id="3.30.40.10">
    <property type="entry name" value="Zinc/RING finger domain, C3HC4 (zinc finger)"/>
    <property type="match status" value="1"/>
</dbReference>